<protein>
    <submittedName>
        <fullName evidence="4">SMP-30/gluconolactonase/LRE family protein</fullName>
    </submittedName>
</protein>
<dbReference type="Proteomes" id="UP001216390">
    <property type="component" value="Chromosome"/>
</dbReference>
<comment type="similarity">
    <text evidence="1">Belongs to the SMP-30/CGR1 family.</text>
</comment>
<dbReference type="AlphaFoldDB" id="A0AAE9YA85"/>
<dbReference type="InterPro" id="IPR051262">
    <property type="entry name" value="SMP-30/CGR1_Lactonase"/>
</dbReference>
<gene>
    <name evidence="4" type="ORF">PO878_08170</name>
</gene>
<accession>A0AAE9YA85</accession>
<keyword evidence="5" id="KW-1185">Reference proteome</keyword>
<evidence type="ECO:0000256" key="2">
    <source>
        <dbReference type="ARBA" id="ARBA00022801"/>
    </source>
</evidence>
<evidence type="ECO:0000313" key="4">
    <source>
        <dbReference type="EMBL" id="WCO68701.1"/>
    </source>
</evidence>
<dbReference type="EMBL" id="CP116942">
    <property type="protein sequence ID" value="WCO68701.1"/>
    <property type="molecule type" value="Genomic_DNA"/>
</dbReference>
<dbReference type="Pfam" id="PF08450">
    <property type="entry name" value="SGL"/>
    <property type="match status" value="1"/>
</dbReference>
<dbReference type="InterPro" id="IPR013658">
    <property type="entry name" value="SGL"/>
</dbReference>
<dbReference type="Gene3D" id="2.120.10.30">
    <property type="entry name" value="TolB, C-terminal domain"/>
    <property type="match status" value="1"/>
</dbReference>
<sequence>MTERTFTTLSDGGHFFEGPRWHDGRWWVSDFYAGVVATVEADGTRRTVVEVEGQPSGLGWLPDGDLLVVSMKGHRVLRVGADGASSVHADLTSLDVPGPLNDMVVAPTGHAYVGCFGFDLMTGADPAPAPLYRVDPDGTASLAAEGLHFPNGAVITDDGATLVVGETLGCRYTAFALGPDGALTDRRVWAQMAPTPPLTTMGETLGALGVAPDGCGLDADGHIWAADAVGSRVVRIAPGGEVVDEVAAPEGLGAFACMLGGEDGRTLLTCLAPDFFEHARTAAPEAVLATIEVDVPRAGLP</sequence>
<proteinExistence type="inferred from homology"/>
<dbReference type="PANTHER" id="PTHR47572:SF4">
    <property type="entry name" value="LACTONASE DRP35"/>
    <property type="match status" value="1"/>
</dbReference>
<reference evidence="4" key="1">
    <citation type="submission" date="2023-01" db="EMBL/GenBank/DDBJ databases">
        <title>The diversity of Class Acidimicrobiia in South China Sea sediment environments and the proposal of Iamia marina sp. nov., a novel species of the genus Iamia.</title>
        <authorList>
            <person name="He Y."/>
            <person name="Tian X."/>
        </authorList>
    </citation>
    <scope>NUCLEOTIDE SEQUENCE</scope>
    <source>
        <strain evidence="4">DSM 19957</strain>
    </source>
</reference>
<dbReference type="GO" id="GO:0016787">
    <property type="term" value="F:hydrolase activity"/>
    <property type="evidence" value="ECO:0007669"/>
    <property type="project" value="UniProtKB-KW"/>
</dbReference>
<dbReference type="InterPro" id="IPR011042">
    <property type="entry name" value="6-blade_b-propeller_TolB-like"/>
</dbReference>
<dbReference type="SUPFAM" id="SSF63829">
    <property type="entry name" value="Calcium-dependent phosphotriesterase"/>
    <property type="match status" value="1"/>
</dbReference>
<dbReference type="KEGG" id="ima:PO878_08170"/>
<evidence type="ECO:0000256" key="1">
    <source>
        <dbReference type="ARBA" id="ARBA00008853"/>
    </source>
</evidence>
<name>A0AAE9YA85_9ACTN</name>
<evidence type="ECO:0000313" key="5">
    <source>
        <dbReference type="Proteomes" id="UP001216390"/>
    </source>
</evidence>
<keyword evidence="2" id="KW-0378">Hydrolase</keyword>
<evidence type="ECO:0000259" key="3">
    <source>
        <dbReference type="Pfam" id="PF08450"/>
    </source>
</evidence>
<dbReference type="RefSeq" id="WP_272738217.1">
    <property type="nucleotide sequence ID" value="NZ_CP116942.1"/>
</dbReference>
<feature type="domain" description="SMP-30/Gluconolactonase/LRE-like region" evidence="3">
    <location>
        <begin position="17"/>
        <end position="268"/>
    </location>
</feature>
<organism evidence="4 5">
    <name type="scientific">Iamia majanohamensis</name>
    <dbReference type="NCBI Taxonomy" id="467976"/>
    <lineage>
        <taxon>Bacteria</taxon>
        <taxon>Bacillati</taxon>
        <taxon>Actinomycetota</taxon>
        <taxon>Acidimicrobiia</taxon>
        <taxon>Acidimicrobiales</taxon>
        <taxon>Iamiaceae</taxon>
        <taxon>Iamia</taxon>
    </lineage>
</organism>
<dbReference type="PANTHER" id="PTHR47572">
    <property type="entry name" value="LIPOPROTEIN-RELATED"/>
    <property type="match status" value="1"/>
</dbReference>